<dbReference type="EMBL" id="CADCXU010030351">
    <property type="protein sequence ID" value="CAB0016448.1"/>
    <property type="molecule type" value="Genomic_DNA"/>
</dbReference>
<gene>
    <name evidence="1" type="ORF">NTEN_LOCUS20624</name>
    <name evidence="2" type="ORF">NTEN_LOCUS20627</name>
</gene>
<accession>A0A6H5HIB9</accession>
<feature type="non-terminal residue" evidence="2">
    <location>
        <position position="64"/>
    </location>
</feature>
<dbReference type="EMBL" id="CADCXU010030352">
    <property type="protein sequence ID" value="CAB0016451.1"/>
    <property type="molecule type" value="Genomic_DNA"/>
</dbReference>
<evidence type="ECO:0000313" key="3">
    <source>
        <dbReference type="Proteomes" id="UP000479000"/>
    </source>
</evidence>
<reference evidence="2 3" key="1">
    <citation type="submission" date="2020-02" db="EMBL/GenBank/DDBJ databases">
        <authorList>
            <person name="Ferguson B K."/>
        </authorList>
    </citation>
    <scope>NUCLEOTIDE SEQUENCE [LARGE SCALE GENOMIC DNA]</scope>
</reference>
<protein>
    <submittedName>
        <fullName evidence="2">Uncharacterized protein</fullName>
    </submittedName>
</protein>
<dbReference type="AlphaFoldDB" id="A0A6H5HIB9"/>
<name>A0A6H5HIB9_9HEMI</name>
<keyword evidence="3" id="KW-1185">Reference proteome</keyword>
<dbReference type="Proteomes" id="UP000479000">
    <property type="component" value="Unassembled WGS sequence"/>
</dbReference>
<evidence type="ECO:0000313" key="1">
    <source>
        <dbReference type="EMBL" id="CAB0016448.1"/>
    </source>
</evidence>
<evidence type="ECO:0000313" key="2">
    <source>
        <dbReference type="EMBL" id="CAB0016451.1"/>
    </source>
</evidence>
<sequence>MITAKIYWVCNENKLKLKPVCILLVNTINQPGHLTYVKSSCYYEQRKIHYDEAQYQGGLLLTVM</sequence>
<proteinExistence type="predicted"/>
<organism evidence="2 3">
    <name type="scientific">Nesidiocoris tenuis</name>
    <dbReference type="NCBI Taxonomy" id="355587"/>
    <lineage>
        <taxon>Eukaryota</taxon>
        <taxon>Metazoa</taxon>
        <taxon>Ecdysozoa</taxon>
        <taxon>Arthropoda</taxon>
        <taxon>Hexapoda</taxon>
        <taxon>Insecta</taxon>
        <taxon>Pterygota</taxon>
        <taxon>Neoptera</taxon>
        <taxon>Paraneoptera</taxon>
        <taxon>Hemiptera</taxon>
        <taxon>Heteroptera</taxon>
        <taxon>Panheteroptera</taxon>
        <taxon>Cimicomorpha</taxon>
        <taxon>Miridae</taxon>
        <taxon>Dicyphina</taxon>
        <taxon>Nesidiocoris</taxon>
    </lineage>
</organism>